<dbReference type="SUPFAM" id="SSF49879">
    <property type="entry name" value="SMAD/FHA domain"/>
    <property type="match status" value="1"/>
</dbReference>
<evidence type="ECO:0000313" key="4">
    <source>
        <dbReference type="EMBL" id="TBW21049.1"/>
    </source>
</evidence>
<keyword evidence="5" id="KW-1185">Reference proteome</keyword>
<protein>
    <submittedName>
        <fullName evidence="4">FHA domain-containing protein</fullName>
    </submittedName>
</protein>
<dbReference type="EMBL" id="SJDT01000005">
    <property type="protein sequence ID" value="TBW21049.1"/>
    <property type="molecule type" value="Genomic_DNA"/>
</dbReference>
<dbReference type="OrthoDB" id="277520at2"/>
<dbReference type="PROSITE" id="PS50006">
    <property type="entry name" value="FHA_DOMAIN"/>
    <property type="match status" value="1"/>
</dbReference>
<dbReference type="PANTHER" id="PTHR23308">
    <property type="entry name" value="NUCLEAR INHIBITOR OF PROTEIN PHOSPHATASE-1"/>
    <property type="match status" value="1"/>
</dbReference>
<dbReference type="Proteomes" id="UP000293036">
    <property type="component" value="Unassembled WGS sequence"/>
</dbReference>
<evidence type="ECO:0000259" key="3">
    <source>
        <dbReference type="PROSITE" id="PS50006"/>
    </source>
</evidence>
<feature type="compositionally biased region" description="Polar residues" evidence="2">
    <location>
        <begin position="48"/>
        <end position="60"/>
    </location>
</feature>
<dbReference type="InterPro" id="IPR008984">
    <property type="entry name" value="SMAD_FHA_dom_sf"/>
</dbReference>
<dbReference type="InterPro" id="IPR050923">
    <property type="entry name" value="Cell_Proc_Reg/RNA_Proc"/>
</dbReference>
<comment type="caution">
    <text evidence="4">The sequence shown here is derived from an EMBL/GenBank/DDBJ whole genome shotgun (WGS) entry which is preliminary data.</text>
</comment>
<evidence type="ECO:0000313" key="5">
    <source>
        <dbReference type="Proteomes" id="UP000293036"/>
    </source>
</evidence>
<dbReference type="AlphaFoldDB" id="A0A4Q9UZA2"/>
<feature type="region of interest" description="Disordered" evidence="2">
    <location>
        <begin position="39"/>
        <end position="67"/>
    </location>
</feature>
<evidence type="ECO:0000256" key="1">
    <source>
        <dbReference type="ARBA" id="ARBA00022553"/>
    </source>
</evidence>
<dbReference type="Pfam" id="PF00498">
    <property type="entry name" value="FHA"/>
    <property type="match status" value="1"/>
</dbReference>
<sequence length="165" mass="18168">MSTLFITLLRFGFLLLLWLFILFMLITIRNDVFGTTVTDRRQKKKNNQRAQASSATQGKGTTPPKDAAAPQLKLVVTQGPLAGTALPLGTQTLLIGRSPDSALVLDDGYASSRHARVYYDAGYYYVEDLNSTNGTWVGQERIHQPIPLNIGTPITIGKTVMELRS</sequence>
<evidence type="ECO:0000256" key="2">
    <source>
        <dbReference type="SAM" id="MobiDB-lite"/>
    </source>
</evidence>
<keyword evidence="1" id="KW-0597">Phosphoprotein</keyword>
<accession>A0A4Q9UZA2</accession>
<dbReference type="InterPro" id="IPR000253">
    <property type="entry name" value="FHA_dom"/>
</dbReference>
<organism evidence="4 5">
    <name type="scientific">Arcanobacterium bovis</name>
    <dbReference type="NCBI Taxonomy" id="2529275"/>
    <lineage>
        <taxon>Bacteria</taxon>
        <taxon>Bacillati</taxon>
        <taxon>Actinomycetota</taxon>
        <taxon>Actinomycetes</taxon>
        <taxon>Actinomycetales</taxon>
        <taxon>Actinomycetaceae</taxon>
        <taxon>Arcanobacterium</taxon>
    </lineage>
</organism>
<dbReference type="RefSeq" id="WP_131281709.1">
    <property type="nucleotide sequence ID" value="NZ_JBHSLR010000002.1"/>
</dbReference>
<proteinExistence type="predicted"/>
<reference evidence="4 5" key="1">
    <citation type="submission" date="2019-02" db="EMBL/GenBank/DDBJ databases">
        <title>Arcanobacterium bovis sp. nov., isolated from the milk of a cow with mastitis.</title>
        <authorList>
            <person name="Sammra O."/>
            <person name="Foster G."/>
            <person name="Hassan A."/>
            <person name="Alssahen M."/>
            <person name="Laemmler C."/>
            <person name="Borowiak M."/>
            <person name="Malorny B."/>
            <person name="Abdulmawjood A."/>
        </authorList>
    </citation>
    <scope>NUCLEOTIDE SEQUENCE [LARGE SCALE GENOMIC DNA]</scope>
    <source>
        <strain evidence="4 5">C605018/01/1</strain>
    </source>
</reference>
<dbReference type="SMART" id="SM00240">
    <property type="entry name" value="FHA"/>
    <property type="match status" value="1"/>
</dbReference>
<feature type="domain" description="FHA" evidence="3">
    <location>
        <begin position="93"/>
        <end position="142"/>
    </location>
</feature>
<dbReference type="Gene3D" id="2.60.200.20">
    <property type="match status" value="1"/>
</dbReference>
<gene>
    <name evidence="4" type="ORF">EZJ44_07020</name>
</gene>
<name>A0A4Q9UZA2_9ACTO</name>